<feature type="compositionally biased region" description="Basic and acidic residues" evidence="4">
    <location>
        <begin position="405"/>
        <end position="418"/>
    </location>
</feature>
<reference evidence="5 6" key="1">
    <citation type="submission" date="2015-12" db="EMBL/GenBank/DDBJ databases">
        <title>Dictyostelia acquired genes for synthesis and detection of signals that induce cell-type specialization by lateral gene transfer from prokaryotes.</title>
        <authorList>
            <person name="Gloeckner G."/>
            <person name="Schaap P."/>
        </authorList>
    </citation>
    <scope>NUCLEOTIDE SEQUENCE [LARGE SCALE GENOMIC DNA]</scope>
    <source>
        <strain evidence="5 6">TK</strain>
    </source>
</reference>
<dbReference type="OMA" id="IEMATEF"/>
<dbReference type="InterPro" id="IPR036770">
    <property type="entry name" value="Ankyrin_rpt-contain_sf"/>
</dbReference>
<dbReference type="OrthoDB" id="21416at2759"/>
<evidence type="ECO:0000313" key="5">
    <source>
        <dbReference type="EMBL" id="KYR00071.1"/>
    </source>
</evidence>
<feature type="region of interest" description="Disordered" evidence="4">
    <location>
        <begin position="348"/>
        <end position="844"/>
    </location>
</feature>
<evidence type="ECO:0000256" key="2">
    <source>
        <dbReference type="ARBA" id="ARBA00023043"/>
    </source>
</evidence>
<feature type="compositionally biased region" description="Polar residues" evidence="4">
    <location>
        <begin position="751"/>
        <end position="784"/>
    </location>
</feature>
<protein>
    <submittedName>
        <fullName evidence="5">Myb domain-containing protein</fullName>
    </submittedName>
</protein>
<feature type="compositionally biased region" description="Polar residues" evidence="4">
    <location>
        <begin position="707"/>
        <end position="727"/>
    </location>
</feature>
<organism evidence="5 6">
    <name type="scientific">Tieghemostelium lacteum</name>
    <name type="common">Slime mold</name>
    <name type="synonym">Dictyostelium lacteum</name>
    <dbReference type="NCBI Taxonomy" id="361077"/>
    <lineage>
        <taxon>Eukaryota</taxon>
        <taxon>Amoebozoa</taxon>
        <taxon>Evosea</taxon>
        <taxon>Eumycetozoa</taxon>
        <taxon>Dictyostelia</taxon>
        <taxon>Dictyosteliales</taxon>
        <taxon>Raperosteliaceae</taxon>
        <taxon>Tieghemostelium</taxon>
    </lineage>
</organism>
<feature type="repeat" description="ANK" evidence="3">
    <location>
        <begin position="276"/>
        <end position="308"/>
    </location>
</feature>
<dbReference type="InterPro" id="IPR051165">
    <property type="entry name" value="Multifunctional_ANK_Repeat"/>
</dbReference>
<evidence type="ECO:0000256" key="3">
    <source>
        <dbReference type="PROSITE-ProRule" id="PRU00023"/>
    </source>
</evidence>
<evidence type="ECO:0000313" key="6">
    <source>
        <dbReference type="Proteomes" id="UP000076078"/>
    </source>
</evidence>
<dbReference type="STRING" id="361077.A0A152A1X5"/>
<dbReference type="InParanoid" id="A0A152A1X5"/>
<feature type="compositionally biased region" description="Basic residues" evidence="4">
    <location>
        <begin position="695"/>
        <end position="704"/>
    </location>
</feature>
<feature type="region of interest" description="Disordered" evidence="4">
    <location>
        <begin position="1"/>
        <end position="51"/>
    </location>
</feature>
<comment type="caution">
    <text evidence="5">The sequence shown here is derived from an EMBL/GenBank/DDBJ whole genome shotgun (WGS) entry which is preliminary data.</text>
</comment>
<feature type="compositionally biased region" description="Acidic residues" evidence="4">
    <location>
        <begin position="531"/>
        <end position="542"/>
    </location>
</feature>
<feature type="compositionally biased region" description="Low complexity" evidence="4">
    <location>
        <begin position="371"/>
        <end position="386"/>
    </location>
</feature>
<dbReference type="Proteomes" id="UP000076078">
    <property type="component" value="Unassembled WGS sequence"/>
</dbReference>
<dbReference type="PROSITE" id="PS50297">
    <property type="entry name" value="ANK_REP_REGION"/>
    <property type="match status" value="1"/>
</dbReference>
<feature type="compositionally biased region" description="Basic and acidic residues" evidence="4">
    <location>
        <begin position="348"/>
        <end position="368"/>
    </location>
</feature>
<keyword evidence="1" id="KW-0677">Repeat</keyword>
<feature type="compositionally biased region" description="Low complexity" evidence="4">
    <location>
        <begin position="490"/>
        <end position="504"/>
    </location>
</feature>
<proteinExistence type="predicted"/>
<dbReference type="PROSITE" id="PS50088">
    <property type="entry name" value="ANK_REPEAT"/>
    <property type="match status" value="1"/>
</dbReference>
<dbReference type="SUPFAM" id="SSF48403">
    <property type="entry name" value="Ankyrin repeat"/>
    <property type="match status" value="1"/>
</dbReference>
<evidence type="ECO:0000256" key="4">
    <source>
        <dbReference type="SAM" id="MobiDB-lite"/>
    </source>
</evidence>
<gene>
    <name evidence="5" type="ORF">DLAC_03217</name>
</gene>
<dbReference type="AlphaFoldDB" id="A0A152A1X5"/>
<feature type="compositionally biased region" description="Basic and acidic residues" evidence="4">
    <location>
        <begin position="647"/>
        <end position="657"/>
    </location>
</feature>
<dbReference type="InterPro" id="IPR002110">
    <property type="entry name" value="Ankyrin_rpt"/>
</dbReference>
<feature type="compositionally biased region" description="Low complexity" evidence="4">
    <location>
        <begin position="26"/>
        <end position="49"/>
    </location>
</feature>
<keyword evidence="6" id="KW-1185">Reference proteome</keyword>
<dbReference type="Pfam" id="PF12796">
    <property type="entry name" value="Ank_2"/>
    <property type="match status" value="2"/>
</dbReference>
<feature type="compositionally biased region" description="Basic residues" evidence="4">
    <location>
        <begin position="420"/>
        <end position="430"/>
    </location>
</feature>
<dbReference type="SMART" id="SM00248">
    <property type="entry name" value="ANK"/>
    <property type="match status" value="6"/>
</dbReference>
<dbReference type="PANTHER" id="PTHR24123">
    <property type="entry name" value="ANKYRIN REPEAT-CONTAINING"/>
    <property type="match status" value="1"/>
</dbReference>
<dbReference type="EMBL" id="LODT01000016">
    <property type="protein sequence ID" value="KYR00071.1"/>
    <property type="molecule type" value="Genomic_DNA"/>
</dbReference>
<feature type="compositionally biased region" description="Low complexity" evidence="4">
    <location>
        <begin position="1"/>
        <end position="14"/>
    </location>
</feature>
<dbReference type="PANTHER" id="PTHR24123:SF33">
    <property type="entry name" value="PROTEIN HOS4"/>
    <property type="match status" value="1"/>
</dbReference>
<sequence length="844" mass="92732">MSDRNSTTTDTTSGNWGGGSSDNIDDNNNNNNNNTTTTTRNNNSKSNSNTKKDISDFQIIEDRYLTSEQKKIQLELGQKLISYSRAGLIQGVMKSIQDGANPDYKSCGYTALGYAAFNHHNDIIRWLKLEAKCQIDLPISPSETTPLGIAIQKCYPDTVALLLGLGASPLSKDKDGKTPFYHAIISGNLRIVKLLYSTKRIDLEEKDQDDNTVLHNSAASSIAVVEYLVNELKLSPLTKNKQGKTILHKAVICKNKTLVEYLAKTYPELINIQDNIGYTPLHYTVVYNLLDHCKILTKFGADVDLVDIKQNQTPFQLSNMRYFPDLTYHLLKFSKTASRSTFAIHGKVDKNNHSDTETKYLKADDNKKSKSTNSSPSSTPTGTPKSIGKKRKSLATPSKEDLEDIEKYGEIREKEYKGSNKAKRTPKKTKEKPTGGSSGSSSKKNPKKKPKTFMEAYRQDVSSDEDDIVIDHLNSLSKDSSGMDIDVNASTTTTTTTTTTTSSSKKNHKSQSSSKKKSNDQHVEENVNIEFGDDIDADEEDSDVKVKKTRGRPPRKITTIPIVINRPPPRIRKPIHIELDIDSTDSSTDSEMMNGNGIDHSDSDVSDFDNSGEKRVKKNAPIKKTTILASKENEKQSKKLGKNTPKKNNDNDSKIGGDSDDDEIEMITVNGSLNGDKSMDIDKIDGNSIPEKPKKPTKKTKALPKKSQPNTKKANLKNLNGTTSPTINGEDDSNNNSSPINEDASLENGKDTTPSTSPNPSGVSSPPTSIQSDSTPTTPSSGQYNNDNNDNDITANGVAEDKLSPEISQITSPKFKLSKIPSPPKNLLNAQKARKSPPVPILNK</sequence>
<keyword evidence="2 3" id="KW-0040">ANK repeat</keyword>
<dbReference type="Gene3D" id="1.25.40.20">
    <property type="entry name" value="Ankyrin repeat-containing domain"/>
    <property type="match status" value="2"/>
</dbReference>
<name>A0A152A1X5_TIELA</name>
<accession>A0A152A1X5</accession>
<evidence type="ECO:0000256" key="1">
    <source>
        <dbReference type="ARBA" id="ARBA00022737"/>
    </source>
</evidence>